<evidence type="ECO:0000256" key="8">
    <source>
        <dbReference type="ARBA" id="ARBA00023049"/>
    </source>
</evidence>
<dbReference type="InterPro" id="IPR015063">
    <property type="entry name" value="USP8_dimer"/>
</dbReference>
<evidence type="ECO:0000256" key="5">
    <source>
        <dbReference type="ARBA" id="ARBA00022786"/>
    </source>
</evidence>
<evidence type="ECO:0000256" key="1">
    <source>
        <dbReference type="ARBA" id="ARBA00001947"/>
    </source>
</evidence>
<dbReference type="Pfam" id="PF01398">
    <property type="entry name" value="JAB"/>
    <property type="match status" value="1"/>
</dbReference>
<evidence type="ECO:0000256" key="6">
    <source>
        <dbReference type="ARBA" id="ARBA00022801"/>
    </source>
</evidence>
<dbReference type="InterPro" id="IPR044098">
    <property type="entry name" value="STAMBP/STALP-like_MPN"/>
</dbReference>
<comment type="cofactor">
    <cofactor evidence="1">
        <name>Zn(2+)</name>
        <dbReference type="ChEBI" id="CHEBI:29105"/>
    </cofactor>
</comment>
<evidence type="ECO:0000256" key="3">
    <source>
        <dbReference type="ARBA" id="ARBA00022670"/>
    </source>
</evidence>
<dbReference type="InterPro" id="IPR000555">
    <property type="entry name" value="JAMM/MPN+_dom"/>
</dbReference>
<gene>
    <name evidence="11" type="ORF">HPULCUR_001974</name>
</gene>
<comment type="similarity">
    <text evidence="2">Belongs to the peptidase M67C family.</text>
</comment>
<dbReference type="PANTHER" id="PTHR12947">
    <property type="entry name" value="AMSH-LIKE PROTEASE"/>
    <property type="match status" value="1"/>
</dbReference>
<keyword evidence="5" id="KW-0833">Ubl conjugation pathway</keyword>
<reference evidence="11 12" key="1">
    <citation type="submission" date="2024-04" db="EMBL/GenBank/DDBJ databases">
        <title>genome sequences of Mucor flavus KT1a and Helicostylum pulchrum KT1b strains isolation_sourced from the surface of a dry-aged beef.</title>
        <authorList>
            <person name="Toyotome T."/>
            <person name="Hosono M."/>
            <person name="Torimaru M."/>
            <person name="Fukuda K."/>
            <person name="Mikami N."/>
        </authorList>
    </citation>
    <scope>NUCLEOTIDE SEQUENCE [LARGE SCALE GENOMIC DNA]</scope>
    <source>
        <strain evidence="11 12">KT1b</strain>
    </source>
</reference>
<dbReference type="SUPFAM" id="SSF140856">
    <property type="entry name" value="USP8 N-terminal domain-like"/>
    <property type="match status" value="1"/>
</dbReference>
<dbReference type="Proteomes" id="UP001476247">
    <property type="component" value="Unassembled WGS sequence"/>
</dbReference>
<dbReference type="Gene3D" id="3.40.140.10">
    <property type="entry name" value="Cytidine Deaminase, domain 2"/>
    <property type="match status" value="1"/>
</dbReference>
<proteinExistence type="inferred from homology"/>
<protein>
    <recommendedName>
        <fullName evidence="10">MPN domain-containing protein</fullName>
    </recommendedName>
</protein>
<dbReference type="InterPro" id="IPR037518">
    <property type="entry name" value="MPN"/>
</dbReference>
<evidence type="ECO:0000256" key="9">
    <source>
        <dbReference type="SAM" id="MobiDB-lite"/>
    </source>
</evidence>
<evidence type="ECO:0000313" key="11">
    <source>
        <dbReference type="EMBL" id="GAA5796601.1"/>
    </source>
</evidence>
<sequence length="380" mass="43166">MTTSLNTPKSIEELHLVAKMYTDDCIPIEIYTSSADLLIKQARIYYKEENEEQAYVYFLKYINLLLIELSKRPGFNHLDNNDMVQACMEALEALEVLRPSIEAVHESYQLFHTDKSQSTSPERGYSPTAMDWEPTPTTTRLGYSYNANLHDLYKRQDQGVPPPPLPPKIKIDKDKAPQLPPKIRILLDQPNNSNNNRQEMILNQLRILNIPTVIQKSFLNIARFNTSINVETCGILSGKLKNNELFVTSLLIPNQEGTSDTCITKDEEAIFDYQDKNGLLTLGWIHTHPSQTCFLSSVDLHTHCSYQLMLPEAVAIVCAPNNNPDFGVFRLTSPEGLKEITNCKATSSFHPHPDTSILYQNECQHVRLNSLSTLETVDLR</sequence>
<feature type="region of interest" description="Disordered" evidence="9">
    <location>
        <begin position="113"/>
        <end position="133"/>
    </location>
</feature>
<dbReference type="SUPFAM" id="SSF102712">
    <property type="entry name" value="JAB1/MPN domain"/>
    <property type="match status" value="1"/>
</dbReference>
<dbReference type="PANTHER" id="PTHR12947:SF13">
    <property type="entry name" value="FI19924P1"/>
    <property type="match status" value="1"/>
</dbReference>
<evidence type="ECO:0000313" key="12">
    <source>
        <dbReference type="Proteomes" id="UP001476247"/>
    </source>
</evidence>
<keyword evidence="12" id="KW-1185">Reference proteome</keyword>
<keyword evidence="4" id="KW-0479">Metal-binding</keyword>
<feature type="domain" description="MPN" evidence="10">
    <location>
        <begin position="207"/>
        <end position="337"/>
    </location>
</feature>
<dbReference type="SMART" id="SM00232">
    <property type="entry name" value="JAB_MPN"/>
    <property type="match status" value="1"/>
</dbReference>
<comment type="caution">
    <text evidence="11">The sequence shown here is derived from an EMBL/GenBank/DDBJ whole genome shotgun (WGS) entry which is preliminary data.</text>
</comment>
<name>A0ABP9XPE1_9FUNG</name>
<evidence type="ECO:0000259" key="10">
    <source>
        <dbReference type="PROSITE" id="PS50249"/>
    </source>
</evidence>
<dbReference type="EMBL" id="BAABUJ010000006">
    <property type="protein sequence ID" value="GAA5796601.1"/>
    <property type="molecule type" value="Genomic_DNA"/>
</dbReference>
<evidence type="ECO:0000256" key="2">
    <source>
        <dbReference type="ARBA" id="ARBA00010981"/>
    </source>
</evidence>
<dbReference type="Gene3D" id="1.20.58.80">
    <property type="entry name" value="Phosphotransferase system, lactose/cellobiose-type IIA subunit"/>
    <property type="match status" value="1"/>
</dbReference>
<organism evidence="11 12">
    <name type="scientific">Helicostylum pulchrum</name>
    <dbReference type="NCBI Taxonomy" id="562976"/>
    <lineage>
        <taxon>Eukaryota</taxon>
        <taxon>Fungi</taxon>
        <taxon>Fungi incertae sedis</taxon>
        <taxon>Mucoromycota</taxon>
        <taxon>Mucoromycotina</taxon>
        <taxon>Mucoromycetes</taxon>
        <taxon>Mucorales</taxon>
        <taxon>Mucorineae</taxon>
        <taxon>Mucoraceae</taxon>
        <taxon>Helicostylum</taxon>
    </lineage>
</organism>
<dbReference type="PROSITE" id="PS50249">
    <property type="entry name" value="MPN"/>
    <property type="match status" value="1"/>
</dbReference>
<keyword evidence="7" id="KW-0862">Zinc</keyword>
<dbReference type="CDD" id="cd08066">
    <property type="entry name" value="MPN_AMSH_like"/>
    <property type="match status" value="1"/>
</dbReference>
<dbReference type="Pfam" id="PF08969">
    <property type="entry name" value="USP8_dimer"/>
    <property type="match status" value="1"/>
</dbReference>
<evidence type="ECO:0000256" key="4">
    <source>
        <dbReference type="ARBA" id="ARBA00022723"/>
    </source>
</evidence>
<keyword evidence="8" id="KW-0482">Metalloprotease</keyword>
<evidence type="ECO:0000256" key="7">
    <source>
        <dbReference type="ARBA" id="ARBA00022833"/>
    </source>
</evidence>
<accession>A0ABP9XPE1</accession>
<keyword evidence="3" id="KW-0645">Protease</keyword>
<keyword evidence="6" id="KW-0378">Hydrolase</keyword>